<dbReference type="PANTHER" id="PTHR22604:SF105">
    <property type="entry name" value="TRANS-1,2-DIHYDROBENZENE-1,2-DIOL DEHYDROGENASE"/>
    <property type="match status" value="1"/>
</dbReference>
<dbReference type="Proteomes" id="UP000053923">
    <property type="component" value="Unassembled WGS sequence"/>
</dbReference>
<dbReference type="SUPFAM" id="SSF51735">
    <property type="entry name" value="NAD(P)-binding Rossmann-fold domains"/>
    <property type="match status" value="1"/>
</dbReference>
<dbReference type="EMBL" id="LLZG01000276">
    <property type="protein sequence ID" value="KUL31165.1"/>
    <property type="molecule type" value="Genomic_DNA"/>
</dbReference>
<dbReference type="SUPFAM" id="SSF55347">
    <property type="entry name" value="Glyceraldehyde-3-phosphate dehydrogenase-like, C-terminal domain"/>
    <property type="match status" value="1"/>
</dbReference>
<dbReference type="InterPro" id="IPR055170">
    <property type="entry name" value="GFO_IDH_MocA-like_dom"/>
</dbReference>
<dbReference type="PANTHER" id="PTHR22604">
    <property type="entry name" value="OXIDOREDUCTASES"/>
    <property type="match status" value="1"/>
</dbReference>
<dbReference type="RefSeq" id="WP_062705575.1">
    <property type="nucleotide sequence ID" value="NZ_LLZG01000276.1"/>
</dbReference>
<feature type="domain" description="GFO/IDH/MocA-like oxidoreductase" evidence="4">
    <location>
        <begin position="132"/>
        <end position="247"/>
    </location>
</feature>
<dbReference type="Pfam" id="PF22725">
    <property type="entry name" value="GFO_IDH_MocA_C3"/>
    <property type="match status" value="1"/>
</dbReference>
<proteinExistence type="inferred from homology"/>
<comment type="similarity">
    <text evidence="1">Belongs to the Gfo/Idh/MocA family.</text>
</comment>
<feature type="domain" description="Gfo/Idh/MocA-like oxidoreductase N-terminal" evidence="3">
    <location>
        <begin position="4"/>
        <end position="115"/>
    </location>
</feature>
<reference evidence="6" key="1">
    <citation type="submission" date="2015-10" db="EMBL/GenBank/DDBJ databases">
        <authorList>
            <person name="Ju K.-S."/>
            <person name="Doroghazi J.R."/>
            <person name="Metcalf W.W."/>
        </authorList>
    </citation>
    <scope>NUCLEOTIDE SEQUENCE [LARGE SCALE GENOMIC DNA]</scope>
    <source>
        <strain evidence="6">NRRL 3151</strain>
    </source>
</reference>
<evidence type="ECO:0000259" key="3">
    <source>
        <dbReference type="Pfam" id="PF01408"/>
    </source>
</evidence>
<dbReference type="InterPro" id="IPR036291">
    <property type="entry name" value="NAD(P)-bd_dom_sf"/>
</dbReference>
<organism evidence="5 6">
    <name type="scientific">Streptomyces regalis</name>
    <dbReference type="NCBI Taxonomy" id="68262"/>
    <lineage>
        <taxon>Bacteria</taxon>
        <taxon>Bacillati</taxon>
        <taxon>Actinomycetota</taxon>
        <taxon>Actinomycetes</taxon>
        <taxon>Kitasatosporales</taxon>
        <taxon>Streptomycetaceae</taxon>
        <taxon>Streptomyces</taxon>
    </lineage>
</organism>
<comment type="caution">
    <text evidence="5">The sequence shown here is derived from an EMBL/GenBank/DDBJ whole genome shotgun (WGS) entry which is preliminary data.</text>
</comment>
<dbReference type="GO" id="GO:0016491">
    <property type="term" value="F:oxidoreductase activity"/>
    <property type="evidence" value="ECO:0007669"/>
    <property type="project" value="UniProtKB-KW"/>
</dbReference>
<sequence>MDPVRIGVLGCADIAQRRMLPAMASDPKVELVAVASRDAAKARATADGFGCQAVHGYAELLAREDIDAVYVPLPAALHAQWVEAALNSGKHVLAEKPLTTEQAVTERLVGQAAAARLALVENVMFVHHPQHAAVRRLLADGAIGELRVLHAAFAIPRLPDDDIRHDPVLGGGALWDTGVYPVRAALYFLGEELRVEGASLARSAGRAVDTAGTALLSTPQGVAAQLSFGLDHGYRSVYELWGSEGRITVERAFTPAADHAPCIRVERGTGTEEIRLPPADQVAHAVRAFADFVRVGAAPDQASLHQAALLHAVRQHASVLGP</sequence>
<dbReference type="AlphaFoldDB" id="A0A124GA55"/>
<protein>
    <submittedName>
        <fullName evidence="5">Oxidoreductase</fullName>
    </submittedName>
</protein>
<evidence type="ECO:0000313" key="6">
    <source>
        <dbReference type="Proteomes" id="UP000053923"/>
    </source>
</evidence>
<evidence type="ECO:0000256" key="2">
    <source>
        <dbReference type="ARBA" id="ARBA00023002"/>
    </source>
</evidence>
<dbReference type="GO" id="GO:0000166">
    <property type="term" value="F:nucleotide binding"/>
    <property type="evidence" value="ECO:0007669"/>
    <property type="project" value="InterPro"/>
</dbReference>
<evidence type="ECO:0000313" key="5">
    <source>
        <dbReference type="EMBL" id="KUL31165.1"/>
    </source>
</evidence>
<dbReference type="InterPro" id="IPR050984">
    <property type="entry name" value="Gfo/Idh/MocA_domain"/>
</dbReference>
<evidence type="ECO:0000259" key="4">
    <source>
        <dbReference type="Pfam" id="PF22725"/>
    </source>
</evidence>
<dbReference type="Pfam" id="PF01408">
    <property type="entry name" value="GFO_IDH_MocA"/>
    <property type="match status" value="1"/>
</dbReference>
<dbReference type="Gene3D" id="3.40.50.720">
    <property type="entry name" value="NAD(P)-binding Rossmann-like Domain"/>
    <property type="match status" value="1"/>
</dbReference>
<dbReference type="Gene3D" id="3.30.360.10">
    <property type="entry name" value="Dihydrodipicolinate Reductase, domain 2"/>
    <property type="match status" value="1"/>
</dbReference>
<dbReference type="OrthoDB" id="179913at2"/>
<accession>A0A124GA55</accession>
<gene>
    <name evidence="5" type="ORF">ADL12_25655</name>
</gene>
<keyword evidence="2" id="KW-0560">Oxidoreductase</keyword>
<keyword evidence="6" id="KW-1185">Reference proteome</keyword>
<evidence type="ECO:0000256" key="1">
    <source>
        <dbReference type="ARBA" id="ARBA00010928"/>
    </source>
</evidence>
<name>A0A124GA55_9ACTN</name>
<dbReference type="InterPro" id="IPR000683">
    <property type="entry name" value="Gfo/Idh/MocA-like_OxRdtase_N"/>
</dbReference>